<keyword evidence="3" id="KW-1185">Reference proteome</keyword>
<accession>A0A6G1DLE8</accession>
<sequence length="74" mass="8212">MSSSMPPSPFQQLLTSILCHKSLLLVVLATDGSRKPQPLGATLSFRHSASWKWNWEQPLGDKLIHGDGPTISWK</sequence>
<protein>
    <submittedName>
        <fullName evidence="2">Uncharacterized protein</fullName>
    </submittedName>
</protein>
<organism evidence="2 3">
    <name type="scientific">Oryza meyeriana var. granulata</name>
    <dbReference type="NCBI Taxonomy" id="110450"/>
    <lineage>
        <taxon>Eukaryota</taxon>
        <taxon>Viridiplantae</taxon>
        <taxon>Streptophyta</taxon>
        <taxon>Embryophyta</taxon>
        <taxon>Tracheophyta</taxon>
        <taxon>Spermatophyta</taxon>
        <taxon>Magnoliopsida</taxon>
        <taxon>Liliopsida</taxon>
        <taxon>Poales</taxon>
        <taxon>Poaceae</taxon>
        <taxon>BOP clade</taxon>
        <taxon>Oryzoideae</taxon>
        <taxon>Oryzeae</taxon>
        <taxon>Oryzinae</taxon>
        <taxon>Oryza</taxon>
        <taxon>Oryza meyeriana</taxon>
    </lineage>
</organism>
<feature type="chain" id="PRO_5026334689" evidence="1">
    <location>
        <begin position="30"/>
        <end position="74"/>
    </location>
</feature>
<comment type="caution">
    <text evidence="2">The sequence shown here is derived from an EMBL/GenBank/DDBJ whole genome shotgun (WGS) entry which is preliminary data.</text>
</comment>
<keyword evidence="1" id="KW-0732">Signal</keyword>
<name>A0A6G1DLE8_9ORYZ</name>
<evidence type="ECO:0000256" key="1">
    <source>
        <dbReference type="SAM" id="SignalP"/>
    </source>
</evidence>
<proteinExistence type="predicted"/>
<reference evidence="2 3" key="1">
    <citation type="submission" date="2019-11" db="EMBL/GenBank/DDBJ databases">
        <title>Whole genome sequence of Oryza granulata.</title>
        <authorList>
            <person name="Li W."/>
        </authorList>
    </citation>
    <scope>NUCLEOTIDE SEQUENCE [LARGE SCALE GENOMIC DNA]</scope>
    <source>
        <strain evidence="3">cv. Menghai</strain>
        <tissue evidence="2">Leaf</tissue>
    </source>
</reference>
<dbReference type="AlphaFoldDB" id="A0A6G1DLE8"/>
<dbReference type="EMBL" id="SPHZ02000006">
    <property type="protein sequence ID" value="KAF0913300.1"/>
    <property type="molecule type" value="Genomic_DNA"/>
</dbReference>
<evidence type="ECO:0000313" key="3">
    <source>
        <dbReference type="Proteomes" id="UP000479710"/>
    </source>
</evidence>
<gene>
    <name evidence="2" type="ORF">E2562_021950</name>
</gene>
<feature type="signal peptide" evidence="1">
    <location>
        <begin position="1"/>
        <end position="29"/>
    </location>
</feature>
<evidence type="ECO:0000313" key="2">
    <source>
        <dbReference type="EMBL" id="KAF0913300.1"/>
    </source>
</evidence>
<dbReference type="Proteomes" id="UP000479710">
    <property type="component" value="Unassembled WGS sequence"/>
</dbReference>